<accession>A0A1S7LGU0</accession>
<gene>
    <name evidence="1" type="ORF">MAGMO_1103</name>
</gene>
<organism evidence="1">
    <name type="scientific">Magnetococcus massalia (strain MO-1)</name>
    <dbReference type="NCBI Taxonomy" id="451514"/>
    <lineage>
        <taxon>Bacteria</taxon>
        <taxon>Pseudomonadati</taxon>
        <taxon>Pseudomonadota</taxon>
        <taxon>Magnetococcia</taxon>
        <taxon>Magnetococcales</taxon>
        <taxon>Magnetococcaceae</taxon>
        <taxon>Magnetococcus</taxon>
    </lineage>
</organism>
<sequence length="128" mass="14457">MEFYAFANQPLSDQQLQQQLTPEQLPQFCDSIVRCVAFGSDWGEYETVWGLFKITIEPIRGGVRLSMPSCPNALSWSITTGLPPEPEQTVIHATILRQEHDPDFIESLEDFVVEWQEGLESDQTAPSA</sequence>
<protein>
    <submittedName>
        <fullName evidence="1">Uncharacterized protein</fullName>
    </submittedName>
</protein>
<dbReference type="AlphaFoldDB" id="A0A1S7LGU0"/>
<evidence type="ECO:0000313" key="1">
    <source>
        <dbReference type="EMBL" id="CRH05297.1"/>
    </source>
</evidence>
<proteinExistence type="predicted"/>
<reference evidence="1" key="1">
    <citation type="submission" date="2015-04" db="EMBL/GenBank/DDBJ databases">
        <authorList>
            <person name="Syromyatnikov M.Y."/>
            <person name="Popov V.N."/>
        </authorList>
    </citation>
    <scope>NUCLEOTIDE SEQUENCE</scope>
    <source>
        <strain evidence="1">MO-1</strain>
    </source>
</reference>
<dbReference type="EMBL" id="LO017727">
    <property type="protein sequence ID" value="CRH05297.1"/>
    <property type="molecule type" value="Genomic_DNA"/>
</dbReference>
<name>A0A1S7LGU0_MAGMO</name>